<dbReference type="OrthoDB" id="10268718at2759"/>
<dbReference type="EMBL" id="QXGE01001456">
    <property type="protein sequence ID" value="KAE9292384.1"/>
    <property type="molecule type" value="Genomic_DNA"/>
</dbReference>
<name>A0A6A3WEJ2_9STRA</name>
<dbReference type="EMBL" id="QXGC01004456">
    <property type="protein sequence ID" value="KAE9169305.1"/>
    <property type="molecule type" value="Genomic_DNA"/>
</dbReference>
<dbReference type="Proteomes" id="UP000476176">
    <property type="component" value="Unassembled WGS sequence"/>
</dbReference>
<protein>
    <submittedName>
        <fullName evidence="5">Uncharacterized protein</fullName>
    </submittedName>
</protein>
<evidence type="ECO:0000313" key="10">
    <source>
        <dbReference type="Proteomes" id="UP000437068"/>
    </source>
</evidence>
<dbReference type="Proteomes" id="UP000437068">
    <property type="component" value="Unassembled WGS sequence"/>
</dbReference>
<dbReference type="Proteomes" id="UP000433483">
    <property type="component" value="Unassembled WGS sequence"/>
</dbReference>
<sequence>MVLPSCHRRLVILSCFGTLYRCVPQNLTFPTTQYRNSVHGSEVNFAWDQRTAAYRGF</sequence>
<evidence type="ECO:0000313" key="8">
    <source>
        <dbReference type="Proteomes" id="UP000429523"/>
    </source>
</evidence>
<evidence type="ECO:0000313" key="14">
    <source>
        <dbReference type="Proteomes" id="UP000476176"/>
    </source>
</evidence>
<evidence type="ECO:0000313" key="13">
    <source>
        <dbReference type="Proteomes" id="UP000441208"/>
    </source>
</evidence>
<evidence type="ECO:0000313" key="6">
    <source>
        <dbReference type="EMBL" id="KAE9204479.1"/>
    </source>
</evidence>
<dbReference type="EMBL" id="QXGF01000435">
    <property type="protein sequence ID" value="KAE8940283.1"/>
    <property type="molecule type" value="Genomic_DNA"/>
</dbReference>
<evidence type="ECO:0000313" key="5">
    <source>
        <dbReference type="EMBL" id="KAE9183703.1"/>
    </source>
</evidence>
<keyword evidence="9" id="KW-1185">Reference proteome</keyword>
<evidence type="ECO:0000313" key="4">
    <source>
        <dbReference type="EMBL" id="KAE9169305.1"/>
    </source>
</evidence>
<evidence type="ECO:0000313" key="12">
    <source>
        <dbReference type="Proteomes" id="UP000440732"/>
    </source>
</evidence>
<comment type="caution">
    <text evidence="5">The sequence shown here is derived from an EMBL/GenBank/DDBJ whole genome shotgun (WGS) entry which is preliminary data.</text>
</comment>
<dbReference type="AlphaFoldDB" id="A0A6A3WEJ2"/>
<dbReference type="Proteomes" id="UP000441208">
    <property type="component" value="Unassembled WGS sequence"/>
</dbReference>
<dbReference type="EMBL" id="QXFZ01002559">
    <property type="protein sequence ID" value="KAE9075912.1"/>
    <property type="molecule type" value="Genomic_DNA"/>
</dbReference>
<evidence type="ECO:0000313" key="3">
    <source>
        <dbReference type="EMBL" id="KAE9088057.1"/>
    </source>
</evidence>
<accession>A0A6A3WEJ2</accession>
<dbReference type="EMBL" id="QXGA01003060">
    <property type="protein sequence ID" value="KAE9088057.1"/>
    <property type="molecule type" value="Genomic_DNA"/>
</dbReference>
<dbReference type="Proteomes" id="UP000440367">
    <property type="component" value="Unassembled WGS sequence"/>
</dbReference>
<dbReference type="Proteomes" id="UP000429523">
    <property type="component" value="Unassembled WGS sequence"/>
</dbReference>
<evidence type="ECO:0000313" key="9">
    <source>
        <dbReference type="Proteomes" id="UP000433483"/>
    </source>
</evidence>
<evidence type="ECO:0000313" key="11">
    <source>
        <dbReference type="Proteomes" id="UP000440367"/>
    </source>
</evidence>
<dbReference type="EMBL" id="QXGD01002823">
    <property type="protein sequence ID" value="KAE9183703.1"/>
    <property type="molecule type" value="Genomic_DNA"/>
</dbReference>
<dbReference type="Proteomes" id="UP000440732">
    <property type="component" value="Unassembled WGS sequence"/>
</dbReference>
<evidence type="ECO:0000313" key="7">
    <source>
        <dbReference type="EMBL" id="KAE9292384.1"/>
    </source>
</evidence>
<organism evidence="5 11">
    <name type="scientific">Phytophthora fragariae</name>
    <dbReference type="NCBI Taxonomy" id="53985"/>
    <lineage>
        <taxon>Eukaryota</taxon>
        <taxon>Sar</taxon>
        <taxon>Stramenopiles</taxon>
        <taxon>Oomycota</taxon>
        <taxon>Peronosporomycetes</taxon>
        <taxon>Peronosporales</taxon>
        <taxon>Peronosporaceae</taxon>
        <taxon>Phytophthora</taxon>
    </lineage>
</organism>
<reference evidence="8 9" key="1">
    <citation type="submission" date="2018-08" db="EMBL/GenBank/DDBJ databases">
        <title>Genomic investigation of the strawberry pathogen Phytophthora fragariae indicates pathogenicity is determined by transcriptional variation in three key races.</title>
        <authorList>
            <person name="Adams T.M."/>
            <person name="Armitage A.D."/>
            <person name="Sobczyk M.K."/>
            <person name="Bates H.J."/>
            <person name="Dunwell J.M."/>
            <person name="Nellist C.F."/>
            <person name="Harrison R.J."/>
        </authorList>
    </citation>
    <scope>NUCLEOTIDE SEQUENCE [LARGE SCALE GENOMIC DNA]</scope>
    <source>
        <strain evidence="7 10">A4</strain>
        <strain evidence="5 11">BC-1</strain>
        <strain evidence="4 14">BC-23</strain>
        <strain evidence="6 9">NOV-27</strain>
        <strain evidence="3 12">NOV-5</strain>
        <strain evidence="2 13">NOV-71</strain>
        <strain evidence="1 8">NOV-9</strain>
    </source>
</reference>
<dbReference type="EMBL" id="QXGB01000780">
    <property type="protein sequence ID" value="KAE9204479.1"/>
    <property type="molecule type" value="Genomic_DNA"/>
</dbReference>
<evidence type="ECO:0000313" key="2">
    <source>
        <dbReference type="EMBL" id="KAE9075912.1"/>
    </source>
</evidence>
<gene>
    <name evidence="7" type="ORF">PF001_g18741</name>
    <name evidence="5" type="ORF">PF002_g26632</name>
    <name evidence="4" type="ORF">PF004_g28222</name>
    <name evidence="6" type="ORF">PF005_g13779</name>
    <name evidence="3" type="ORF">PF006_g25668</name>
    <name evidence="2" type="ORF">PF007_g24823</name>
    <name evidence="1" type="ORF">PF009_g9909</name>
</gene>
<evidence type="ECO:0000313" key="1">
    <source>
        <dbReference type="EMBL" id="KAE8940283.1"/>
    </source>
</evidence>
<proteinExistence type="predicted"/>